<evidence type="ECO:0000256" key="1">
    <source>
        <dbReference type="ARBA" id="ARBA00005964"/>
    </source>
</evidence>
<sequence length="272" mass="30322">MDPWEDVLDATQKPNSCMQGYEQMFPNFSGALVWNPNTTPSEDCLYLNVWTPRTSPPFQNKAVLVWIYGGAFYSGSSVLDIYDAKYLAVENDVVIVSMQYRLGALGFLTLGVPEAPGNAGMFDQDMALNWIQRNIHHFGGNPHNVTLFGESAGAASVGLHLLSPLSRGKFHRAILQSGAPQANWATVSQEEGIRRSRELAKKMKCDYMDAGENKQLVISTLCALLWILLSNILWLVKMFTIMCIPSVPRYINGRHGWECSMVMKSILSLENP</sequence>
<evidence type="ECO:0000256" key="4">
    <source>
        <dbReference type="ARBA" id="ARBA00023157"/>
    </source>
</evidence>
<dbReference type="InterPro" id="IPR050654">
    <property type="entry name" value="AChE-related_enzymes"/>
</dbReference>
<keyword evidence="6" id="KW-0812">Transmembrane</keyword>
<proteinExistence type="inferred from homology"/>
<keyword evidence="3 5" id="KW-0378">Hydrolase</keyword>
<dbReference type="InterPro" id="IPR019819">
    <property type="entry name" value="Carboxylesterase_B_CS"/>
</dbReference>
<dbReference type="SUPFAM" id="SSF53474">
    <property type="entry name" value="alpha/beta-Hydrolases"/>
    <property type="match status" value="1"/>
</dbReference>
<dbReference type="InterPro" id="IPR019826">
    <property type="entry name" value="Carboxylesterase_B_AS"/>
</dbReference>
<dbReference type="PRINTS" id="PR00878">
    <property type="entry name" value="CHOLNESTRASE"/>
</dbReference>
<evidence type="ECO:0000256" key="3">
    <source>
        <dbReference type="ARBA" id="ARBA00022801"/>
    </source>
</evidence>
<name>A0ABQ9EYP5_TEGGR</name>
<dbReference type="EMBL" id="JARBDR010000640">
    <property type="protein sequence ID" value="KAJ8310284.1"/>
    <property type="molecule type" value="Genomic_DNA"/>
</dbReference>
<dbReference type="InterPro" id="IPR002018">
    <property type="entry name" value="CarbesteraseB"/>
</dbReference>
<keyword evidence="2" id="KW-0719">Serine esterase</keyword>
<comment type="caution">
    <text evidence="8">The sequence shown here is derived from an EMBL/GenBank/DDBJ whole genome shotgun (WGS) entry which is preliminary data.</text>
</comment>
<evidence type="ECO:0000256" key="6">
    <source>
        <dbReference type="SAM" id="Phobius"/>
    </source>
</evidence>
<reference evidence="8 9" key="1">
    <citation type="submission" date="2022-12" db="EMBL/GenBank/DDBJ databases">
        <title>Chromosome-level genome of Tegillarca granosa.</title>
        <authorList>
            <person name="Kim J."/>
        </authorList>
    </citation>
    <scope>NUCLEOTIDE SEQUENCE [LARGE SCALE GENOMIC DNA]</scope>
    <source>
        <strain evidence="8">Teg-2019</strain>
        <tissue evidence="8">Adductor muscle</tissue>
    </source>
</reference>
<dbReference type="PROSITE" id="PS00941">
    <property type="entry name" value="CARBOXYLESTERASE_B_2"/>
    <property type="match status" value="1"/>
</dbReference>
<dbReference type="InterPro" id="IPR029058">
    <property type="entry name" value="AB_hydrolase_fold"/>
</dbReference>
<dbReference type="PROSITE" id="PS00122">
    <property type="entry name" value="CARBOXYLESTERASE_B_1"/>
    <property type="match status" value="1"/>
</dbReference>
<evidence type="ECO:0000256" key="2">
    <source>
        <dbReference type="ARBA" id="ARBA00022487"/>
    </source>
</evidence>
<keyword evidence="4" id="KW-1015">Disulfide bond</keyword>
<comment type="similarity">
    <text evidence="1 5">Belongs to the type-B carboxylesterase/lipase family.</text>
</comment>
<dbReference type="Gene3D" id="3.40.50.1820">
    <property type="entry name" value="alpha/beta hydrolase"/>
    <property type="match status" value="1"/>
</dbReference>
<feature type="transmembrane region" description="Helical" evidence="6">
    <location>
        <begin position="216"/>
        <end position="236"/>
    </location>
</feature>
<dbReference type="Proteomes" id="UP001217089">
    <property type="component" value="Unassembled WGS sequence"/>
</dbReference>
<gene>
    <name evidence="8" type="ORF">KUTeg_012149</name>
</gene>
<evidence type="ECO:0000313" key="9">
    <source>
        <dbReference type="Proteomes" id="UP001217089"/>
    </source>
</evidence>
<evidence type="ECO:0000313" key="8">
    <source>
        <dbReference type="EMBL" id="KAJ8310284.1"/>
    </source>
</evidence>
<dbReference type="Pfam" id="PF00135">
    <property type="entry name" value="COesterase"/>
    <property type="match status" value="1"/>
</dbReference>
<organism evidence="8 9">
    <name type="scientific">Tegillarca granosa</name>
    <name type="common">Malaysian cockle</name>
    <name type="synonym">Anadara granosa</name>
    <dbReference type="NCBI Taxonomy" id="220873"/>
    <lineage>
        <taxon>Eukaryota</taxon>
        <taxon>Metazoa</taxon>
        <taxon>Spiralia</taxon>
        <taxon>Lophotrochozoa</taxon>
        <taxon>Mollusca</taxon>
        <taxon>Bivalvia</taxon>
        <taxon>Autobranchia</taxon>
        <taxon>Pteriomorphia</taxon>
        <taxon>Arcoida</taxon>
        <taxon>Arcoidea</taxon>
        <taxon>Arcidae</taxon>
        <taxon>Tegillarca</taxon>
    </lineage>
</organism>
<accession>A0ABQ9EYP5</accession>
<dbReference type="PANTHER" id="PTHR43918:SF12">
    <property type="entry name" value="ACETYLCHOLINESTERASE 1"/>
    <property type="match status" value="1"/>
</dbReference>
<evidence type="ECO:0000256" key="5">
    <source>
        <dbReference type="RuleBase" id="RU361235"/>
    </source>
</evidence>
<dbReference type="PANTHER" id="PTHR43918">
    <property type="entry name" value="ACETYLCHOLINESTERASE"/>
    <property type="match status" value="1"/>
</dbReference>
<dbReference type="EC" id="3.1.1.-" evidence="5"/>
<evidence type="ECO:0000259" key="7">
    <source>
        <dbReference type="Pfam" id="PF00135"/>
    </source>
</evidence>
<keyword evidence="9" id="KW-1185">Reference proteome</keyword>
<keyword evidence="6" id="KW-1133">Transmembrane helix</keyword>
<feature type="domain" description="Carboxylesterase type B" evidence="7">
    <location>
        <begin position="2"/>
        <end position="211"/>
    </location>
</feature>
<keyword evidence="6" id="KW-0472">Membrane</keyword>
<protein>
    <recommendedName>
        <fullName evidence="5">Carboxylic ester hydrolase</fullName>
        <ecNumber evidence="5">3.1.1.-</ecNumber>
    </recommendedName>
</protein>
<dbReference type="InterPro" id="IPR000997">
    <property type="entry name" value="Cholinesterase"/>
</dbReference>